<gene>
    <name evidence="1" type="ORF">UFOPK1353_00817</name>
</gene>
<dbReference type="AlphaFoldDB" id="A0A6J6BIQ6"/>
<organism evidence="1">
    <name type="scientific">freshwater metagenome</name>
    <dbReference type="NCBI Taxonomy" id="449393"/>
    <lineage>
        <taxon>unclassified sequences</taxon>
        <taxon>metagenomes</taxon>
        <taxon>ecological metagenomes</taxon>
    </lineage>
</organism>
<dbReference type="EMBL" id="CAEZSE010000133">
    <property type="protein sequence ID" value="CAB4538921.1"/>
    <property type="molecule type" value="Genomic_DNA"/>
</dbReference>
<name>A0A6J6BIQ6_9ZZZZ</name>
<proteinExistence type="predicted"/>
<sequence>MTMYAAHIIDARKIKNNPTGSLPNSIPESINTPITAQTNASAFRLVRVRSAATVIGPINSIATPLPRSRC</sequence>
<protein>
    <submittedName>
        <fullName evidence="1">Unannotated protein</fullName>
    </submittedName>
</protein>
<reference evidence="1" key="1">
    <citation type="submission" date="2020-05" db="EMBL/GenBank/DDBJ databases">
        <authorList>
            <person name="Chiriac C."/>
            <person name="Salcher M."/>
            <person name="Ghai R."/>
            <person name="Kavagutti S V."/>
        </authorList>
    </citation>
    <scope>NUCLEOTIDE SEQUENCE</scope>
</reference>
<evidence type="ECO:0000313" key="1">
    <source>
        <dbReference type="EMBL" id="CAB4538921.1"/>
    </source>
</evidence>
<accession>A0A6J6BIQ6</accession>